<sequence length="599" mass="71041">MLKDCLEIFEPILKQEGDKLIIDNHIPADGTYVVVDICDDKFEVRESFDIKFDKKKKEIEGKSNLYYEYVRMYDYYSKLIEMNKPIDLKKIIHSNNYLSFWVKKDSIQNGKLTDDIIDNYYDILKDPLKKYQAKPKARGIYKEVEKKLGKVDSELLERIRFWIKKNIFNLDIDMKNKDYLKIFFQFKDDNDKTIALYQKESERYLVPNIYNKNDYNEMINEEVYGLPSDNMGLNAKKPYLVTNTRKIKVPYLINNDEVLLQKKFFDYLSSCATKQKFNIYINTDKDEEITKHNIIAKKNGELLEDNDFRGIYLRVQKGISTDIIDYDIISGYRYNLKKKFDYNMYIDVDLKLSKGTEIDYYSTYDNKSDIQNLLNEVYFSKFLKGNYFNEPKEIKLNDNVVKRNLLTCRNSIFNWLYKGYFNDVEAVLNRASLEITKNSVVNGYNVLAIHEFNLRWSFIEYFKGEGKMADFLNEVKTNLREKINCKDNKIIESDMEYYFAIGQEVYYLLSLSKSNNKNQSLINPFLNAKGDAILKEKLRKLFTKYNYAKGLRHDRSSNLYSMILGYRPEGKVDQDMIIAGFLNSNLIYEKKEENEQGDN</sequence>
<evidence type="ECO:0000313" key="2">
    <source>
        <dbReference type="Proteomes" id="UP001196301"/>
    </source>
</evidence>
<dbReference type="Proteomes" id="UP001196301">
    <property type="component" value="Unassembled WGS sequence"/>
</dbReference>
<dbReference type="EMBL" id="JAHLOQ010000026">
    <property type="protein sequence ID" value="MBU5336694.1"/>
    <property type="molecule type" value="Genomic_DNA"/>
</dbReference>
<protein>
    <submittedName>
        <fullName evidence="1">Type I-B CRISPR-associated protein Cas8b/Csh1</fullName>
    </submittedName>
</protein>
<gene>
    <name evidence="1" type="ORF">KQI20_09610</name>
</gene>
<evidence type="ECO:0000313" key="1">
    <source>
        <dbReference type="EMBL" id="MBU5336694.1"/>
    </source>
</evidence>
<accession>A0ABS6DY31</accession>
<reference evidence="1 2" key="1">
    <citation type="submission" date="2021-06" db="EMBL/GenBank/DDBJ databases">
        <authorList>
            <person name="Sun Q."/>
            <person name="Li D."/>
        </authorList>
    </citation>
    <scope>NUCLEOTIDE SEQUENCE [LARGE SCALE GENOMIC DNA]</scope>
    <source>
        <strain evidence="1 2">N19</strain>
    </source>
</reference>
<proteinExistence type="predicted"/>
<name>A0ABS6DY31_9FIRM</name>
<organism evidence="1 2">
    <name type="scientific">Intestinibacter bartlettii</name>
    <dbReference type="NCBI Taxonomy" id="261299"/>
    <lineage>
        <taxon>Bacteria</taxon>
        <taxon>Bacillati</taxon>
        <taxon>Bacillota</taxon>
        <taxon>Clostridia</taxon>
        <taxon>Peptostreptococcales</taxon>
        <taxon>Peptostreptococcaceae</taxon>
        <taxon>Intestinibacter</taxon>
    </lineage>
</organism>
<keyword evidence="2" id="KW-1185">Reference proteome</keyword>
<comment type="caution">
    <text evidence="1">The sequence shown here is derived from an EMBL/GenBank/DDBJ whole genome shotgun (WGS) entry which is preliminary data.</text>
</comment>
<dbReference type="RefSeq" id="WP_216570266.1">
    <property type="nucleotide sequence ID" value="NZ_JAHLOQ010000026.1"/>
</dbReference>